<dbReference type="InterPro" id="IPR016071">
    <property type="entry name" value="Staphylococal_nuclease_OB-fold"/>
</dbReference>
<dbReference type="InterPro" id="IPR035437">
    <property type="entry name" value="SNase_OB-fold_sf"/>
</dbReference>
<dbReference type="Proteomes" id="UP000287401">
    <property type="component" value="Unassembled WGS sequence"/>
</dbReference>
<reference evidence="2 3" key="1">
    <citation type="submission" date="2018-07" db="EMBL/GenBank/DDBJ databases">
        <title>Genomic and Epidemiologic Investigation of an Indolent Hospital Outbreak.</title>
        <authorList>
            <person name="Johnson R.C."/>
            <person name="Deming C."/>
            <person name="Conlan S."/>
            <person name="Zellmer C.J."/>
            <person name="Michelin A.V."/>
            <person name="Lee-Lin S."/>
            <person name="Thomas P.J."/>
            <person name="Park M."/>
            <person name="Weingarten R.A."/>
            <person name="Less J."/>
            <person name="Dekker J.P."/>
            <person name="Frank K.M."/>
            <person name="Musser K.A."/>
            <person name="Mcquiston J.R."/>
            <person name="Henderson D.K."/>
            <person name="Lau A.F."/>
            <person name="Palmore T.N."/>
            <person name="Segre J.A."/>
        </authorList>
    </citation>
    <scope>NUCLEOTIDE SEQUENCE [LARGE SCALE GENOMIC DNA]</scope>
    <source>
        <strain evidence="2 3">SK-NIH.Env6_1116</strain>
    </source>
</reference>
<evidence type="ECO:0000313" key="3">
    <source>
        <dbReference type="Proteomes" id="UP000287401"/>
    </source>
</evidence>
<feature type="domain" description="TNase-like" evidence="1">
    <location>
        <begin position="53"/>
        <end position="142"/>
    </location>
</feature>
<dbReference type="Gene3D" id="2.40.50.90">
    <property type="match status" value="1"/>
</dbReference>
<proteinExistence type="predicted"/>
<sequence>MKAGSILAGAIAIGLLAGASSVVIPSAGSEPRAMMEPARNFTFCHTGGGTNCVVDGDTLWMDGVKIRISDIDAPETHMPKCPEEAKLGAQATQRMLALVNEGAFSVSMSSSRDEDRYGRKLRVLSRDGRSLGGILVSEGLARQWTGSRQPWC</sequence>
<dbReference type="SUPFAM" id="SSF50199">
    <property type="entry name" value="Staphylococcal nuclease"/>
    <property type="match status" value="1"/>
</dbReference>
<evidence type="ECO:0000313" key="2">
    <source>
        <dbReference type="EMBL" id="RSU55060.1"/>
    </source>
</evidence>
<name>A0A430BQY8_SPHYA</name>
<dbReference type="EMBL" id="QRAL01000023">
    <property type="protein sequence ID" value="RSU55060.1"/>
    <property type="molecule type" value="Genomic_DNA"/>
</dbReference>
<dbReference type="Pfam" id="PF00565">
    <property type="entry name" value="SNase"/>
    <property type="match status" value="1"/>
</dbReference>
<organism evidence="2 3">
    <name type="scientific">Sphingobium yanoikuyae</name>
    <name type="common">Sphingomonas yanoikuyae</name>
    <dbReference type="NCBI Taxonomy" id="13690"/>
    <lineage>
        <taxon>Bacteria</taxon>
        <taxon>Pseudomonadati</taxon>
        <taxon>Pseudomonadota</taxon>
        <taxon>Alphaproteobacteria</taxon>
        <taxon>Sphingomonadales</taxon>
        <taxon>Sphingomonadaceae</taxon>
        <taxon>Sphingobium</taxon>
    </lineage>
</organism>
<dbReference type="RefSeq" id="WP_125999282.1">
    <property type="nucleotide sequence ID" value="NZ_QRAL01000023.1"/>
</dbReference>
<evidence type="ECO:0000259" key="1">
    <source>
        <dbReference type="PROSITE" id="PS50830"/>
    </source>
</evidence>
<dbReference type="PROSITE" id="PS50830">
    <property type="entry name" value="TNASE_3"/>
    <property type="match status" value="1"/>
</dbReference>
<protein>
    <submittedName>
        <fullName evidence="2">Thermonuclease family protein</fullName>
    </submittedName>
</protein>
<comment type="caution">
    <text evidence="2">The sequence shown here is derived from an EMBL/GenBank/DDBJ whole genome shotgun (WGS) entry which is preliminary data.</text>
</comment>
<gene>
    <name evidence="2" type="ORF">DAH51_18475</name>
</gene>
<dbReference type="AlphaFoldDB" id="A0A430BQY8"/>
<accession>A0A430BQY8</accession>